<dbReference type="Gene3D" id="3.40.33.10">
    <property type="entry name" value="CAP"/>
    <property type="match status" value="1"/>
</dbReference>
<feature type="region of interest" description="Disordered" evidence="1">
    <location>
        <begin position="1"/>
        <end position="58"/>
    </location>
</feature>
<dbReference type="Pfam" id="PF00188">
    <property type="entry name" value="CAP"/>
    <property type="match status" value="1"/>
</dbReference>
<name>A0A2G9V5Z4_TELCI</name>
<feature type="domain" description="SCP" evidence="2">
    <location>
        <begin position="60"/>
        <end position="217"/>
    </location>
</feature>
<gene>
    <name evidence="3" type="ORF">TELCIR_00520</name>
</gene>
<dbReference type="InterPro" id="IPR014044">
    <property type="entry name" value="CAP_dom"/>
</dbReference>
<accession>A0A2G9V5Z4</accession>
<proteinExistence type="predicted"/>
<reference evidence="3 4" key="1">
    <citation type="submission" date="2015-09" db="EMBL/GenBank/DDBJ databases">
        <title>Draft genome of the parasitic nematode Teladorsagia circumcincta isolate WARC Sus (inbred).</title>
        <authorList>
            <person name="Mitreva M."/>
        </authorList>
    </citation>
    <scope>NUCLEOTIDE SEQUENCE [LARGE SCALE GENOMIC DNA]</scope>
    <source>
        <strain evidence="3 4">S</strain>
    </source>
</reference>
<evidence type="ECO:0000313" key="4">
    <source>
        <dbReference type="Proteomes" id="UP000230423"/>
    </source>
</evidence>
<dbReference type="InterPro" id="IPR035940">
    <property type="entry name" value="CAP_sf"/>
</dbReference>
<evidence type="ECO:0000313" key="3">
    <source>
        <dbReference type="EMBL" id="PIO77392.1"/>
    </source>
</evidence>
<dbReference type="SMART" id="SM00198">
    <property type="entry name" value="SCP"/>
    <property type="match status" value="1"/>
</dbReference>
<dbReference type="CDD" id="cd05380">
    <property type="entry name" value="CAP_euk"/>
    <property type="match status" value="1"/>
</dbReference>
<protein>
    <submittedName>
        <fullName evidence="3">SCP-like protein</fullName>
    </submittedName>
</protein>
<feature type="compositionally biased region" description="Low complexity" evidence="1">
    <location>
        <begin position="1"/>
        <end position="38"/>
    </location>
</feature>
<dbReference type="PRINTS" id="PR00837">
    <property type="entry name" value="V5TPXLIKE"/>
</dbReference>
<sequence length="248" mass="26942">MSSASTEASASSEASTSPGESTPAEESTSTEAVSTTTTNALPSNPRINQICTGNPGMNDRIRTRALEMTNYRRSRLARGFVSKSNGRRLPMAADMIRLRYNCSLETSAKAAVDSCTTSYSNIPPGVQQNIYSIPKSRAQYRVDAITEAVKEWWSQVRRVDGIGMKVIYRAKHEGSPISWFTRMAWAKTTTLGCAVSLNCGSMWYAACHYYPGGNIVDDVVYMKGYPCTACPLGYFCTTGLLCGAAADI</sequence>
<keyword evidence="4" id="KW-1185">Reference proteome</keyword>
<dbReference type="EMBL" id="KZ345000">
    <property type="protein sequence ID" value="PIO77392.1"/>
    <property type="molecule type" value="Genomic_DNA"/>
</dbReference>
<evidence type="ECO:0000256" key="1">
    <source>
        <dbReference type="SAM" id="MobiDB-lite"/>
    </source>
</evidence>
<feature type="compositionally biased region" description="Polar residues" evidence="1">
    <location>
        <begin position="39"/>
        <end position="52"/>
    </location>
</feature>
<dbReference type="OrthoDB" id="5874910at2759"/>
<dbReference type="InterPro" id="IPR001283">
    <property type="entry name" value="CRISP-related"/>
</dbReference>
<dbReference type="SUPFAM" id="SSF55797">
    <property type="entry name" value="PR-1-like"/>
    <property type="match status" value="1"/>
</dbReference>
<dbReference type="Proteomes" id="UP000230423">
    <property type="component" value="Unassembled WGS sequence"/>
</dbReference>
<organism evidence="3 4">
    <name type="scientific">Teladorsagia circumcincta</name>
    <name type="common">Brown stomach worm</name>
    <name type="synonym">Ostertagia circumcincta</name>
    <dbReference type="NCBI Taxonomy" id="45464"/>
    <lineage>
        <taxon>Eukaryota</taxon>
        <taxon>Metazoa</taxon>
        <taxon>Ecdysozoa</taxon>
        <taxon>Nematoda</taxon>
        <taxon>Chromadorea</taxon>
        <taxon>Rhabditida</taxon>
        <taxon>Rhabditina</taxon>
        <taxon>Rhabditomorpha</taxon>
        <taxon>Strongyloidea</taxon>
        <taxon>Trichostrongylidae</taxon>
        <taxon>Teladorsagia</taxon>
    </lineage>
</organism>
<evidence type="ECO:0000259" key="2">
    <source>
        <dbReference type="SMART" id="SM00198"/>
    </source>
</evidence>
<dbReference type="PANTHER" id="PTHR10334">
    <property type="entry name" value="CYSTEINE-RICH SECRETORY PROTEIN-RELATED"/>
    <property type="match status" value="1"/>
</dbReference>
<dbReference type="AlphaFoldDB" id="A0A2G9V5Z4"/>